<dbReference type="InterPro" id="IPR000504">
    <property type="entry name" value="RRM_dom"/>
</dbReference>
<dbReference type="InterPro" id="IPR035979">
    <property type="entry name" value="RBD_domain_sf"/>
</dbReference>
<sequence length="143" mass="16081">MAPFRGVSRIIRQHAPSNPCFQRLLSCQLTCSRGIASKLFIKGLSFHTTEEALSEAFSKYGQVVEAKIVMDRVSDRSKGFGFVTFASSEEAKNATSGMNGKVLDGRAIFVDNANSVRTEWTTNYQKRYALQLLIIRMDRKLEH</sequence>
<accession>A0A4Y7LIM2</accession>
<dbReference type="InterPro" id="IPR052462">
    <property type="entry name" value="SLIRP/GR-RBP-like"/>
</dbReference>
<dbReference type="SMART" id="SM00361">
    <property type="entry name" value="RRM_1"/>
    <property type="match status" value="1"/>
</dbReference>
<evidence type="ECO:0000259" key="3">
    <source>
        <dbReference type="PROSITE" id="PS50102"/>
    </source>
</evidence>
<protein>
    <recommendedName>
        <fullName evidence="3">RRM domain-containing protein</fullName>
    </recommendedName>
</protein>
<dbReference type="SMART" id="SM00360">
    <property type="entry name" value="RRM"/>
    <property type="match status" value="1"/>
</dbReference>
<organism evidence="4 5">
    <name type="scientific">Papaver somniferum</name>
    <name type="common">Opium poppy</name>
    <dbReference type="NCBI Taxonomy" id="3469"/>
    <lineage>
        <taxon>Eukaryota</taxon>
        <taxon>Viridiplantae</taxon>
        <taxon>Streptophyta</taxon>
        <taxon>Embryophyta</taxon>
        <taxon>Tracheophyta</taxon>
        <taxon>Spermatophyta</taxon>
        <taxon>Magnoliopsida</taxon>
        <taxon>Ranunculales</taxon>
        <taxon>Papaveraceae</taxon>
        <taxon>Papaveroideae</taxon>
        <taxon>Papaver</taxon>
    </lineage>
</organism>
<dbReference type="Gramene" id="RZC84101">
    <property type="protein sequence ID" value="RZC84101"/>
    <property type="gene ID" value="C5167_046879"/>
</dbReference>
<dbReference type="GO" id="GO:0003723">
    <property type="term" value="F:RNA binding"/>
    <property type="evidence" value="ECO:0007669"/>
    <property type="project" value="UniProtKB-UniRule"/>
</dbReference>
<dbReference type="AlphaFoldDB" id="A0A4Y7LIM2"/>
<dbReference type="EMBL" id="CM010725">
    <property type="protein sequence ID" value="RZC84101.1"/>
    <property type="molecule type" value="Genomic_DNA"/>
</dbReference>
<name>A0A4Y7LIM2_PAPSO</name>
<dbReference type="InterPro" id="IPR012677">
    <property type="entry name" value="Nucleotide-bd_a/b_plait_sf"/>
</dbReference>
<evidence type="ECO:0000313" key="4">
    <source>
        <dbReference type="EMBL" id="RZC84101.1"/>
    </source>
</evidence>
<evidence type="ECO:0000256" key="1">
    <source>
        <dbReference type="ARBA" id="ARBA00022884"/>
    </source>
</evidence>
<keyword evidence="5" id="KW-1185">Reference proteome</keyword>
<dbReference type="PANTHER" id="PTHR48027">
    <property type="entry name" value="HETEROGENEOUS NUCLEAR RIBONUCLEOPROTEIN 87F-RELATED"/>
    <property type="match status" value="1"/>
</dbReference>
<dbReference type="InterPro" id="IPR003954">
    <property type="entry name" value="RRM_euk-type"/>
</dbReference>
<dbReference type="SUPFAM" id="SSF54928">
    <property type="entry name" value="RNA-binding domain, RBD"/>
    <property type="match status" value="1"/>
</dbReference>
<dbReference type="Gene3D" id="3.30.70.330">
    <property type="match status" value="1"/>
</dbReference>
<dbReference type="OMA" id="RTEWTTN"/>
<keyword evidence="1 2" id="KW-0694">RNA-binding</keyword>
<dbReference type="STRING" id="3469.A0A4Y7LIM2"/>
<feature type="domain" description="RRM" evidence="3">
    <location>
        <begin position="37"/>
        <end position="115"/>
    </location>
</feature>
<evidence type="ECO:0000256" key="2">
    <source>
        <dbReference type="PROSITE-ProRule" id="PRU00176"/>
    </source>
</evidence>
<evidence type="ECO:0000313" key="5">
    <source>
        <dbReference type="Proteomes" id="UP000316621"/>
    </source>
</evidence>
<reference evidence="4 5" key="1">
    <citation type="journal article" date="2018" name="Science">
        <title>The opium poppy genome and morphinan production.</title>
        <authorList>
            <person name="Guo L."/>
            <person name="Winzer T."/>
            <person name="Yang X."/>
            <person name="Li Y."/>
            <person name="Ning Z."/>
            <person name="He Z."/>
            <person name="Teodor R."/>
            <person name="Lu Y."/>
            <person name="Bowser T.A."/>
            <person name="Graham I.A."/>
            <person name="Ye K."/>
        </authorList>
    </citation>
    <scope>NUCLEOTIDE SEQUENCE [LARGE SCALE GENOMIC DNA]</scope>
    <source>
        <strain evidence="5">cv. HN1</strain>
        <tissue evidence="4">Leaves</tissue>
    </source>
</reference>
<proteinExistence type="predicted"/>
<dbReference type="Proteomes" id="UP000316621">
    <property type="component" value="Chromosome 11"/>
</dbReference>
<dbReference type="Pfam" id="PF00076">
    <property type="entry name" value="RRM_1"/>
    <property type="match status" value="1"/>
</dbReference>
<gene>
    <name evidence="4" type="ORF">C5167_046879</name>
</gene>
<dbReference type="PROSITE" id="PS50102">
    <property type="entry name" value="RRM"/>
    <property type="match status" value="1"/>
</dbReference>